<evidence type="ECO:0000313" key="2">
    <source>
        <dbReference type="Proteomes" id="UP000241769"/>
    </source>
</evidence>
<sequence>MLQAELLAYHSIWDTTYLRCSSNSGESVQDATFYSEMDNCSFTQPCCSPGGCYLHTASMSIERCQVDR</sequence>
<dbReference type="Proteomes" id="UP000241769">
    <property type="component" value="Unassembled WGS sequence"/>
</dbReference>
<comment type="caution">
    <text evidence="1">The sequence shown here is derived from an EMBL/GenBank/DDBJ whole genome shotgun (WGS) entry which is preliminary data.</text>
</comment>
<dbReference type="InParanoid" id="A0A2P6MS07"/>
<dbReference type="AlphaFoldDB" id="A0A2P6MS07"/>
<protein>
    <submittedName>
        <fullName evidence="1">Uncharacterized protein</fullName>
    </submittedName>
</protein>
<accession>A0A2P6MS07</accession>
<name>A0A2P6MS07_9EUKA</name>
<gene>
    <name evidence="1" type="ORF">PROFUN_06595</name>
</gene>
<evidence type="ECO:0000313" key="1">
    <source>
        <dbReference type="EMBL" id="PRP74466.1"/>
    </source>
</evidence>
<dbReference type="EMBL" id="MDYQ01000463">
    <property type="protein sequence ID" value="PRP74466.1"/>
    <property type="molecule type" value="Genomic_DNA"/>
</dbReference>
<organism evidence="1 2">
    <name type="scientific">Planoprotostelium fungivorum</name>
    <dbReference type="NCBI Taxonomy" id="1890364"/>
    <lineage>
        <taxon>Eukaryota</taxon>
        <taxon>Amoebozoa</taxon>
        <taxon>Evosea</taxon>
        <taxon>Variosea</taxon>
        <taxon>Cavosteliida</taxon>
        <taxon>Cavosteliaceae</taxon>
        <taxon>Planoprotostelium</taxon>
    </lineage>
</organism>
<keyword evidence="2" id="KW-1185">Reference proteome</keyword>
<proteinExistence type="predicted"/>
<reference evidence="1 2" key="1">
    <citation type="journal article" date="2018" name="Genome Biol. Evol.">
        <title>Multiple Roots of Fruiting Body Formation in Amoebozoa.</title>
        <authorList>
            <person name="Hillmann F."/>
            <person name="Forbes G."/>
            <person name="Novohradska S."/>
            <person name="Ferling I."/>
            <person name="Riege K."/>
            <person name="Groth M."/>
            <person name="Westermann M."/>
            <person name="Marz M."/>
            <person name="Spaller T."/>
            <person name="Winckler T."/>
            <person name="Schaap P."/>
            <person name="Glockner G."/>
        </authorList>
    </citation>
    <scope>NUCLEOTIDE SEQUENCE [LARGE SCALE GENOMIC DNA]</scope>
    <source>
        <strain evidence="1 2">Jena</strain>
    </source>
</reference>